<feature type="transmembrane region" description="Helical" evidence="11">
    <location>
        <begin position="74"/>
        <end position="91"/>
    </location>
</feature>
<dbReference type="EMBL" id="VWNA01000001">
    <property type="protein sequence ID" value="MQT12538.1"/>
    <property type="molecule type" value="Genomic_DNA"/>
</dbReference>
<dbReference type="GO" id="GO:0051453">
    <property type="term" value="P:regulation of intracellular pH"/>
    <property type="evidence" value="ECO:0007669"/>
    <property type="project" value="TreeGrafter"/>
</dbReference>
<keyword evidence="5 11" id="KW-1133">Transmembrane helix</keyword>
<evidence type="ECO:0000256" key="6">
    <source>
        <dbReference type="ARBA" id="ARBA00023053"/>
    </source>
</evidence>
<evidence type="ECO:0000313" key="13">
    <source>
        <dbReference type="EMBL" id="MQT12538.1"/>
    </source>
</evidence>
<feature type="transmembrane region" description="Helical" evidence="11">
    <location>
        <begin position="173"/>
        <end position="190"/>
    </location>
</feature>
<dbReference type="SMART" id="SM00100">
    <property type="entry name" value="cNMP"/>
    <property type="match status" value="1"/>
</dbReference>
<feature type="domain" description="Cyclic nucleotide-binding" evidence="12">
    <location>
        <begin position="708"/>
        <end position="822"/>
    </location>
</feature>
<evidence type="ECO:0000259" key="12">
    <source>
        <dbReference type="PROSITE" id="PS50042"/>
    </source>
</evidence>
<comment type="caution">
    <text evidence="13">The sequence shown here is derived from an EMBL/GenBank/DDBJ whole genome shotgun (WGS) entry which is preliminary data.</text>
</comment>
<keyword evidence="9" id="KW-0739">Sodium transport</keyword>
<evidence type="ECO:0000256" key="3">
    <source>
        <dbReference type="ARBA" id="ARBA00022475"/>
    </source>
</evidence>
<dbReference type="InterPro" id="IPR018488">
    <property type="entry name" value="cNMP-bd_CS"/>
</dbReference>
<dbReference type="AlphaFoldDB" id="A0A6A7Y2L8"/>
<dbReference type="Pfam" id="PF00027">
    <property type="entry name" value="cNMP_binding"/>
    <property type="match status" value="1"/>
</dbReference>
<dbReference type="GO" id="GO:0098719">
    <property type="term" value="P:sodium ion import across plasma membrane"/>
    <property type="evidence" value="ECO:0007669"/>
    <property type="project" value="TreeGrafter"/>
</dbReference>
<dbReference type="InterPro" id="IPR018490">
    <property type="entry name" value="cNMP-bd_dom_sf"/>
</dbReference>
<reference evidence="13 14" key="1">
    <citation type="submission" date="2019-09" db="EMBL/GenBank/DDBJ databases">
        <title>Segnochrobactrum spirostomi gen. nov., sp. nov., isolated from the ciliate Spirostomum cf. yagiui and description of a novel family, Segnochrobactraceae fam. nov. within the order Rhizobiales of the class Alphaproteobacteria.</title>
        <authorList>
            <person name="Akter S."/>
            <person name="Shazib S.U.A."/>
            <person name="Shin M.K."/>
        </authorList>
    </citation>
    <scope>NUCLEOTIDE SEQUENCE [LARGE SCALE GENOMIC DNA]</scope>
    <source>
        <strain evidence="13 14">Sp-1</strain>
    </source>
</reference>
<feature type="compositionally biased region" description="Low complexity" evidence="10">
    <location>
        <begin position="870"/>
        <end position="886"/>
    </location>
</feature>
<dbReference type="PROSITE" id="PS50042">
    <property type="entry name" value="CNMP_BINDING_3"/>
    <property type="match status" value="1"/>
</dbReference>
<dbReference type="PROSITE" id="PS00888">
    <property type="entry name" value="CNMP_BINDING_1"/>
    <property type="match status" value="1"/>
</dbReference>
<dbReference type="PANTHER" id="PTHR10110">
    <property type="entry name" value="SODIUM/HYDROGEN EXCHANGER"/>
    <property type="match status" value="1"/>
</dbReference>
<evidence type="ECO:0000313" key="14">
    <source>
        <dbReference type="Proteomes" id="UP000332515"/>
    </source>
</evidence>
<dbReference type="InterPro" id="IPR014710">
    <property type="entry name" value="RmlC-like_jellyroll"/>
</dbReference>
<dbReference type="GO" id="GO:0015386">
    <property type="term" value="F:potassium:proton antiporter activity"/>
    <property type="evidence" value="ECO:0007669"/>
    <property type="project" value="TreeGrafter"/>
</dbReference>
<dbReference type="PROSITE" id="PS00889">
    <property type="entry name" value="CNMP_BINDING_2"/>
    <property type="match status" value="1"/>
</dbReference>
<feature type="transmembrane region" description="Helical" evidence="11">
    <location>
        <begin position="391"/>
        <end position="411"/>
    </location>
</feature>
<feature type="transmembrane region" description="Helical" evidence="11">
    <location>
        <begin position="31"/>
        <end position="54"/>
    </location>
</feature>
<organism evidence="13 14">
    <name type="scientific">Segnochrobactrum spirostomi</name>
    <dbReference type="NCBI Taxonomy" id="2608987"/>
    <lineage>
        <taxon>Bacteria</taxon>
        <taxon>Pseudomonadati</taxon>
        <taxon>Pseudomonadota</taxon>
        <taxon>Alphaproteobacteria</taxon>
        <taxon>Hyphomicrobiales</taxon>
        <taxon>Segnochrobactraceae</taxon>
        <taxon>Segnochrobactrum</taxon>
    </lineage>
</organism>
<dbReference type="Pfam" id="PF00999">
    <property type="entry name" value="Na_H_Exchanger"/>
    <property type="match status" value="1"/>
</dbReference>
<evidence type="ECO:0000256" key="9">
    <source>
        <dbReference type="ARBA" id="ARBA00023201"/>
    </source>
</evidence>
<gene>
    <name evidence="13" type="ORF">F0357_07655</name>
</gene>
<feature type="transmembrane region" description="Helical" evidence="11">
    <location>
        <begin position="252"/>
        <end position="270"/>
    </location>
</feature>
<dbReference type="PANTHER" id="PTHR10110:SF86">
    <property type="entry name" value="SODIUM_HYDROGEN EXCHANGER 7"/>
    <property type="match status" value="1"/>
</dbReference>
<keyword evidence="6" id="KW-0915">Sodium</keyword>
<feature type="transmembrane region" description="Helical" evidence="11">
    <location>
        <begin position="230"/>
        <end position="246"/>
    </location>
</feature>
<dbReference type="GO" id="GO:0015385">
    <property type="term" value="F:sodium:proton antiporter activity"/>
    <property type="evidence" value="ECO:0007669"/>
    <property type="project" value="InterPro"/>
</dbReference>
<feature type="transmembrane region" description="Helical" evidence="11">
    <location>
        <begin position="202"/>
        <end position="223"/>
    </location>
</feature>
<feature type="transmembrane region" description="Helical" evidence="11">
    <location>
        <begin position="359"/>
        <end position="379"/>
    </location>
</feature>
<comment type="subcellular location">
    <subcellularLocation>
        <location evidence="1">Cell membrane</location>
        <topology evidence="1">Multi-pass membrane protein</topology>
    </subcellularLocation>
</comment>
<proteinExistence type="predicted"/>
<evidence type="ECO:0000256" key="4">
    <source>
        <dbReference type="ARBA" id="ARBA00022692"/>
    </source>
</evidence>
<keyword evidence="14" id="KW-1185">Reference proteome</keyword>
<dbReference type="Proteomes" id="UP000332515">
    <property type="component" value="Unassembled WGS sequence"/>
</dbReference>
<evidence type="ECO:0000256" key="8">
    <source>
        <dbReference type="ARBA" id="ARBA00023136"/>
    </source>
</evidence>
<dbReference type="CDD" id="cd00038">
    <property type="entry name" value="CAP_ED"/>
    <property type="match status" value="1"/>
</dbReference>
<dbReference type="Gene3D" id="2.60.120.10">
    <property type="entry name" value="Jelly Rolls"/>
    <property type="match status" value="1"/>
</dbReference>
<feature type="transmembrane region" description="Helical" evidence="11">
    <location>
        <begin position="291"/>
        <end position="311"/>
    </location>
</feature>
<evidence type="ECO:0000256" key="11">
    <source>
        <dbReference type="SAM" id="Phobius"/>
    </source>
</evidence>
<feature type="transmembrane region" description="Helical" evidence="11">
    <location>
        <begin position="129"/>
        <end position="152"/>
    </location>
</feature>
<dbReference type="Gene3D" id="6.10.140.1330">
    <property type="match status" value="1"/>
</dbReference>
<dbReference type="InterPro" id="IPR006153">
    <property type="entry name" value="Cation/H_exchanger_TM"/>
</dbReference>
<keyword evidence="8 11" id="KW-0472">Membrane</keyword>
<keyword evidence="2" id="KW-0813">Transport</keyword>
<protein>
    <submittedName>
        <fullName evidence="13">Cyclic nucleotide-binding domain-containing protein</fullName>
    </submittedName>
</protein>
<evidence type="ECO:0000256" key="1">
    <source>
        <dbReference type="ARBA" id="ARBA00004651"/>
    </source>
</evidence>
<dbReference type="InterPro" id="IPR000595">
    <property type="entry name" value="cNMP-bd_dom"/>
</dbReference>
<dbReference type="GO" id="GO:0005886">
    <property type="term" value="C:plasma membrane"/>
    <property type="evidence" value="ECO:0007669"/>
    <property type="project" value="UniProtKB-SubCell"/>
</dbReference>
<keyword evidence="3" id="KW-1003">Cell membrane</keyword>
<evidence type="ECO:0000256" key="2">
    <source>
        <dbReference type="ARBA" id="ARBA00022448"/>
    </source>
</evidence>
<name>A0A6A7Y2L8_9HYPH</name>
<evidence type="ECO:0000256" key="7">
    <source>
        <dbReference type="ARBA" id="ARBA00023065"/>
    </source>
</evidence>
<accession>A0A6A7Y2L8</accession>
<dbReference type="SUPFAM" id="SSF51206">
    <property type="entry name" value="cAMP-binding domain-like"/>
    <property type="match status" value="1"/>
</dbReference>
<feature type="transmembrane region" description="Helical" evidence="11">
    <location>
        <begin position="6"/>
        <end position="24"/>
    </location>
</feature>
<evidence type="ECO:0000256" key="10">
    <source>
        <dbReference type="SAM" id="MobiDB-lite"/>
    </source>
</evidence>
<feature type="transmembrane region" description="Helical" evidence="11">
    <location>
        <begin position="323"/>
        <end position="347"/>
    </location>
</feature>
<feature type="transmembrane region" description="Helical" evidence="11">
    <location>
        <begin position="103"/>
        <end position="123"/>
    </location>
</feature>
<keyword evidence="7" id="KW-0406">Ion transport</keyword>
<evidence type="ECO:0000256" key="5">
    <source>
        <dbReference type="ARBA" id="ARBA00022989"/>
    </source>
</evidence>
<keyword evidence="4 11" id="KW-0812">Transmembrane</keyword>
<dbReference type="InterPro" id="IPR018422">
    <property type="entry name" value="Cation/H_exchanger_CPA1"/>
</dbReference>
<feature type="region of interest" description="Disordered" evidence="10">
    <location>
        <begin position="859"/>
        <end position="886"/>
    </location>
</feature>
<sequence>MTLQLILAAIAGLLVVVALLQPVAERLQVPASVLLATVGILIGAVAALILYSPWTNSFDTLARVFVDFPITADTFLYIFLPLLLFQTALSLDVRRLVDDIAPILLLAVVAVLVATAAIGFTLAPVSGQPLVACLLLGAIVATTDPVAVIAIFRELGAPARLTRLVEGESLLNDAAAITLFVLLLELLLTGKETTVADGLLRFAIAGIGGAAFGYFGGLVATGLFRFVREIPAAIVTISVAVPYLVFIGGEELFHVSGVVAAVAAGVAVNIHGPTIVAPDPWRHLREIWEQIEFWAASLIFVLASILVPHLLGDIGLWDLVPLGALILAAFLSRALVLFALLPLLSFLKVSERVSNAYKVVIVWGGLRGAVTLALALSVTENAGVPPEIQRFIAATATGFTLFTLLVNGTTLRSLIHVLKLDQISAFDVAMRDGVVAVALGNVKDALRYTAETAEIPKDIADRAIRPYDKRIEDVRQRTDTKRADVIERDRLKVGLVALADRERELVLELFRERTVSIRIIEHLLTDIGRLRERARTGGRVEYNRAAKEMLGYSLRFRIALRIHRWLGWERLLSDALSDRFERILVMRIVLTEMKPFVAERLNAVLGERLGGIISDIVDQRHQAVARSLAALELQYPDYAQVLEERFLTRSALRREELEYDNLFEDRLIGTELLHDLKRGIKAKRAASEIRPKLDLGLDTRQLVAQFPLFKDLDGVEVLQIAKLLRPRFAVPGERLIRRGERGESVFFISSGAVEVALAQGPLRLGRGDFIGELALITGGRRSADVTAISYCNLLILEGEDFQALLARNPDMNTKVQSVAAQRLAQNQATPMLDEAVAADGAPGVSLAAGDFTISGTATASLDGQPNVPPLADADLSDATATAAQPG</sequence>